<dbReference type="InterPro" id="IPR052746">
    <property type="entry name" value="MlaB_ABC_Transporter"/>
</dbReference>
<dbReference type="PROSITE" id="PS50801">
    <property type="entry name" value="STAS"/>
    <property type="match status" value="1"/>
</dbReference>
<gene>
    <name evidence="2" type="ordered locus">Geob_2258</name>
</gene>
<evidence type="ECO:0000313" key="2">
    <source>
        <dbReference type="EMBL" id="ACM20612.1"/>
    </source>
</evidence>
<dbReference type="Proteomes" id="UP000007721">
    <property type="component" value="Chromosome"/>
</dbReference>
<dbReference type="AlphaFoldDB" id="B9M9P0"/>
<dbReference type="InterPro" id="IPR002645">
    <property type="entry name" value="STAS_dom"/>
</dbReference>
<feature type="domain" description="STAS" evidence="1">
    <location>
        <begin position="7"/>
        <end position="66"/>
    </location>
</feature>
<dbReference type="STRING" id="316067.Geob_2258"/>
<dbReference type="PANTHER" id="PTHR35849:SF2">
    <property type="entry name" value="BLR2341 PROTEIN"/>
    <property type="match status" value="1"/>
</dbReference>
<dbReference type="Gene3D" id="3.30.750.24">
    <property type="entry name" value="STAS domain"/>
    <property type="match status" value="1"/>
</dbReference>
<dbReference type="KEGG" id="geo:Geob_2258"/>
<dbReference type="RefSeq" id="WP_012647341.1">
    <property type="nucleotide sequence ID" value="NC_011979.1"/>
</dbReference>
<dbReference type="EMBL" id="CP001390">
    <property type="protein sequence ID" value="ACM20612.1"/>
    <property type="molecule type" value="Genomic_DNA"/>
</dbReference>
<dbReference type="eggNOG" id="COG1366">
    <property type="taxonomic scope" value="Bacteria"/>
</dbReference>
<keyword evidence="3" id="KW-1185">Reference proteome</keyword>
<name>B9M9P0_GEODF</name>
<evidence type="ECO:0000259" key="1">
    <source>
        <dbReference type="PROSITE" id="PS50801"/>
    </source>
</evidence>
<dbReference type="HOGENOM" id="CLU_166047_0_0_7"/>
<reference evidence="2 3" key="1">
    <citation type="submission" date="2009-01" db="EMBL/GenBank/DDBJ databases">
        <title>Complete sequence of Geobacter sp. FRC-32.</title>
        <authorList>
            <consortium name="US DOE Joint Genome Institute"/>
            <person name="Lucas S."/>
            <person name="Copeland A."/>
            <person name="Lapidus A."/>
            <person name="Glavina del Rio T."/>
            <person name="Dalin E."/>
            <person name="Tice H."/>
            <person name="Bruce D."/>
            <person name="Goodwin L."/>
            <person name="Pitluck S."/>
            <person name="Saunders E."/>
            <person name="Brettin T."/>
            <person name="Detter J.C."/>
            <person name="Han C."/>
            <person name="Larimer F."/>
            <person name="Land M."/>
            <person name="Hauser L."/>
            <person name="Kyrpides N."/>
            <person name="Ovchinnikova G."/>
            <person name="Kostka J."/>
            <person name="Richardson P."/>
        </authorList>
    </citation>
    <scope>NUCLEOTIDE SEQUENCE [LARGE SCALE GENOMIC DNA]</scope>
    <source>
        <strain evidence="3">DSM 22248 / JCM 15807 / FRC-32</strain>
    </source>
</reference>
<dbReference type="PANTHER" id="PTHR35849">
    <property type="entry name" value="BLR2341 PROTEIN"/>
    <property type="match status" value="1"/>
</dbReference>
<dbReference type="Pfam" id="PF13466">
    <property type="entry name" value="STAS_2"/>
    <property type="match status" value="1"/>
</dbReference>
<sequence length="120" mass="12606">MGELKVTMAKAEGNPAALVVKVSGPLTVQNVGELKTSLLQALEGGEQLCLDLAGVTEVDLAGLQLLCSAHRSSLHLNKHLCITTGDSDIIDTASMEAGFQRHVGCAQDKEKSCFWVGGND</sequence>
<dbReference type="OrthoDB" id="5397031at2"/>
<dbReference type="SUPFAM" id="SSF52091">
    <property type="entry name" value="SpoIIaa-like"/>
    <property type="match status" value="1"/>
</dbReference>
<evidence type="ECO:0000313" key="3">
    <source>
        <dbReference type="Proteomes" id="UP000007721"/>
    </source>
</evidence>
<organism evidence="2 3">
    <name type="scientific">Geotalea daltonii (strain DSM 22248 / JCM 15807 / FRC-32)</name>
    <name type="common">Geobacter daltonii</name>
    <dbReference type="NCBI Taxonomy" id="316067"/>
    <lineage>
        <taxon>Bacteria</taxon>
        <taxon>Pseudomonadati</taxon>
        <taxon>Thermodesulfobacteriota</taxon>
        <taxon>Desulfuromonadia</taxon>
        <taxon>Geobacterales</taxon>
        <taxon>Geobacteraceae</taxon>
        <taxon>Geotalea</taxon>
    </lineage>
</organism>
<accession>B9M9P0</accession>
<dbReference type="InterPro" id="IPR058548">
    <property type="entry name" value="MlaB-like_STAS"/>
</dbReference>
<dbReference type="CDD" id="cd07043">
    <property type="entry name" value="STAS_anti-anti-sigma_factors"/>
    <property type="match status" value="1"/>
</dbReference>
<protein>
    <submittedName>
        <fullName evidence="2">STAS domain protein</fullName>
    </submittedName>
</protein>
<proteinExistence type="predicted"/>
<dbReference type="InterPro" id="IPR036513">
    <property type="entry name" value="STAS_dom_sf"/>
</dbReference>